<evidence type="ECO:0000256" key="1">
    <source>
        <dbReference type="SAM" id="SignalP"/>
    </source>
</evidence>
<protein>
    <recommendedName>
        <fullName evidence="4">Surface layer protein A domain-containing protein</fullName>
    </recommendedName>
</protein>
<keyword evidence="1" id="KW-0732">Signal</keyword>
<organism evidence="2 3">
    <name type="scientific">Candidatus Lactobacillus pullistercoris</name>
    <dbReference type="NCBI Taxonomy" id="2838636"/>
    <lineage>
        <taxon>Bacteria</taxon>
        <taxon>Bacillati</taxon>
        <taxon>Bacillota</taxon>
        <taxon>Bacilli</taxon>
        <taxon>Lactobacillales</taxon>
        <taxon>Lactobacillaceae</taxon>
        <taxon>Lactobacillus</taxon>
    </lineage>
</organism>
<feature type="signal peptide" evidence="1">
    <location>
        <begin position="1"/>
        <end position="31"/>
    </location>
</feature>
<name>A0A9E2KQ22_9LACO</name>
<comment type="caution">
    <text evidence="2">The sequence shown here is derived from an EMBL/GenBank/DDBJ whole genome shotgun (WGS) entry which is preliminary data.</text>
</comment>
<evidence type="ECO:0000313" key="2">
    <source>
        <dbReference type="EMBL" id="MBU3827573.1"/>
    </source>
</evidence>
<reference evidence="2" key="1">
    <citation type="journal article" date="2021" name="PeerJ">
        <title>Extensive microbial diversity within the chicken gut microbiome revealed by metagenomics and culture.</title>
        <authorList>
            <person name="Gilroy R."/>
            <person name="Ravi A."/>
            <person name="Getino M."/>
            <person name="Pursley I."/>
            <person name="Horton D.L."/>
            <person name="Alikhan N.F."/>
            <person name="Baker D."/>
            <person name="Gharbi K."/>
            <person name="Hall N."/>
            <person name="Watson M."/>
            <person name="Adriaenssens E.M."/>
            <person name="Foster-Nyarko E."/>
            <person name="Jarju S."/>
            <person name="Secka A."/>
            <person name="Antonio M."/>
            <person name="Oren A."/>
            <person name="Chaudhuri R.R."/>
            <person name="La Ragione R."/>
            <person name="Hildebrand F."/>
            <person name="Pallen M.J."/>
        </authorList>
    </citation>
    <scope>NUCLEOTIDE SEQUENCE</scope>
    <source>
        <strain evidence="2">F6-686</strain>
    </source>
</reference>
<proteinExistence type="predicted"/>
<dbReference type="EMBL" id="JAHLFT010000001">
    <property type="protein sequence ID" value="MBU3827573.1"/>
    <property type="molecule type" value="Genomic_DNA"/>
</dbReference>
<evidence type="ECO:0000313" key="3">
    <source>
        <dbReference type="Proteomes" id="UP000823844"/>
    </source>
</evidence>
<accession>A0A9E2KQ22</accession>
<sequence length="264" mass="29927">MKKFKGISLAVAALLTVAPVATISIANGSQAADAAVTNNQSNPIELHIDLKKPYITLTKGDFWDRDTIQNILEPNHGKIELVSTLTTFKKDKNGNVEWNNPVSENDLKNGDEGVIIAEVELEDLSKSENVDYSYDTKVDNSGELVKVVTPSNDGYTYYNKDIAVKIPFVVGTKKTASNKNTAVVKTKHVKKAKKAKHTRRYRRGRITGRRNRRVRTYTSRGKFSHHYVYGRHSYKFNTRKVIKGKVYYKIYGKSQYVRASYIKF</sequence>
<gene>
    <name evidence="2" type="ORF">H9806_00045</name>
</gene>
<reference evidence="2" key="2">
    <citation type="submission" date="2021-04" db="EMBL/GenBank/DDBJ databases">
        <authorList>
            <person name="Gilroy R."/>
        </authorList>
    </citation>
    <scope>NUCLEOTIDE SEQUENCE</scope>
    <source>
        <strain evidence="2">F6-686</strain>
    </source>
</reference>
<dbReference type="Proteomes" id="UP000823844">
    <property type="component" value="Unassembled WGS sequence"/>
</dbReference>
<evidence type="ECO:0008006" key="4">
    <source>
        <dbReference type="Google" id="ProtNLM"/>
    </source>
</evidence>
<dbReference type="AlphaFoldDB" id="A0A9E2KQ22"/>
<feature type="chain" id="PRO_5039249785" description="Surface layer protein A domain-containing protein" evidence="1">
    <location>
        <begin position="32"/>
        <end position="264"/>
    </location>
</feature>